<dbReference type="PANTHER" id="PTHR43386">
    <property type="entry name" value="OLIGOPEPTIDE TRANSPORT SYSTEM PERMEASE PROTEIN APPC"/>
    <property type="match status" value="1"/>
</dbReference>
<dbReference type="PROSITE" id="PS50928">
    <property type="entry name" value="ABC_TM1"/>
    <property type="match status" value="1"/>
</dbReference>
<reference evidence="9 10" key="1">
    <citation type="submission" date="2023-08" db="EMBL/GenBank/DDBJ databases">
        <title>Alcaligenaceae gen. nov., a novel taxon isolated from the sludge of Yixing Pesticide Factory.</title>
        <authorList>
            <person name="Ruan L."/>
        </authorList>
    </citation>
    <scope>NUCLEOTIDE SEQUENCE [LARGE SCALE GENOMIC DNA]</scope>
    <source>
        <strain evidence="9 10">LG-2</strain>
    </source>
</reference>
<evidence type="ECO:0000256" key="6">
    <source>
        <dbReference type="ARBA" id="ARBA00023136"/>
    </source>
</evidence>
<evidence type="ECO:0000313" key="10">
    <source>
        <dbReference type="Proteomes" id="UP001232156"/>
    </source>
</evidence>
<dbReference type="EMBL" id="JAUZQE010000023">
    <property type="protein sequence ID" value="MDR4126388.1"/>
    <property type="molecule type" value="Genomic_DNA"/>
</dbReference>
<evidence type="ECO:0000256" key="2">
    <source>
        <dbReference type="ARBA" id="ARBA00022448"/>
    </source>
</evidence>
<evidence type="ECO:0000259" key="8">
    <source>
        <dbReference type="PROSITE" id="PS50928"/>
    </source>
</evidence>
<evidence type="ECO:0000256" key="5">
    <source>
        <dbReference type="ARBA" id="ARBA00022989"/>
    </source>
</evidence>
<feature type="transmembrane region" description="Helical" evidence="7">
    <location>
        <begin position="98"/>
        <end position="120"/>
    </location>
</feature>
<dbReference type="InterPro" id="IPR035906">
    <property type="entry name" value="MetI-like_sf"/>
</dbReference>
<dbReference type="Gene3D" id="1.10.3720.10">
    <property type="entry name" value="MetI-like"/>
    <property type="match status" value="1"/>
</dbReference>
<proteinExistence type="inferred from homology"/>
<feature type="transmembrane region" description="Helical" evidence="7">
    <location>
        <begin position="30"/>
        <end position="48"/>
    </location>
</feature>
<comment type="similarity">
    <text evidence="7">Belongs to the binding-protein-dependent transport system permease family.</text>
</comment>
<protein>
    <submittedName>
        <fullName evidence="9">ABC transporter permease</fullName>
    </submittedName>
</protein>
<dbReference type="InterPro" id="IPR000515">
    <property type="entry name" value="MetI-like"/>
</dbReference>
<organism evidence="9 10">
    <name type="scientific">Yanghanlia caeni</name>
    <dbReference type="NCBI Taxonomy" id="3064283"/>
    <lineage>
        <taxon>Bacteria</taxon>
        <taxon>Pseudomonadati</taxon>
        <taxon>Pseudomonadota</taxon>
        <taxon>Betaproteobacteria</taxon>
        <taxon>Burkholderiales</taxon>
        <taxon>Alcaligenaceae</taxon>
        <taxon>Yanghanlia</taxon>
    </lineage>
</organism>
<dbReference type="InterPro" id="IPR050366">
    <property type="entry name" value="BP-dependent_transpt_permease"/>
</dbReference>
<comment type="subcellular location">
    <subcellularLocation>
        <location evidence="1 7">Cell membrane</location>
        <topology evidence="1 7">Multi-pass membrane protein</topology>
    </subcellularLocation>
</comment>
<feature type="domain" description="ABC transmembrane type-1" evidence="8">
    <location>
        <begin position="92"/>
        <end position="280"/>
    </location>
</feature>
<feature type="transmembrane region" description="Helical" evidence="7">
    <location>
        <begin position="141"/>
        <end position="167"/>
    </location>
</feature>
<dbReference type="SUPFAM" id="SSF161098">
    <property type="entry name" value="MetI-like"/>
    <property type="match status" value="1"/>
</dbReference>
<feature type="transmembrane region" description="Helical" evidence="7">
    <location>
        <begin position="257"/>
        <end position="279"/>
    </location>
</feature>
<keyword evidence="4 7" id="KW-0812">Transmembrane</keyword>
<keyword evidence="3" id="KW-1003">Cell membrane</keyword>
<keyword evidence="2 7" id="KW-0813">Transport</keyword>
<dbReference type="RefSeq" id="WP_165277493.1">
    <property type="nucleotide sequence ID" value="NZ_JAUZQE010000023.1"/>
</dbReference>
<accession>A0ABU1D7G3</accession>
<comment type="caution">
    <text evidence="9">The sequence shown here is derived from an EMBL/GenBank/DDBJ whole genome shotgun (WGS) entry which is preliminary data.</text>
</comment>
<keyword evidence="5 7" id="KW-1133">Transmembrane helix</keyword>
<dbReference type="Proteomes" id="UP001232156">
    <property type="component" value="Unassembled WGS sequence"/>
</dbReference>
<keyword evidence="6 7" id="KW-0472">Membrane</keyword>
<evidence type="ECO:0000256" key="7">
    <source>
        <dbReference type="RuleBase" id="RU363032"/>
    </source>
</evidence>
<evidence type="ECO:0000313" key="9">
    <source>
        <dbReference type="EMBL" id="MDR4126388.1"/>
    </source>
</evidence>
<name>A0ABU1D7G3_9BURK</name>
<gene>
    <name evidence="9" type="ORF">Q8947_10395</name>
</gene>
<keyword evidence="10" id="KW-1185">Reference proteome</keyword>
<sequence length="295" mass="30931">MNSATLAHTIRPPAGRAGAHAFKRQLRSPLTAAGALIFLLILLVAALADMLAPGDPLDMAGIPLLWPGDDPEHLLGTDSLGRDVFAGLVHGARASLAIGFNAAAISLGIGIIIGMFSGYYGGRIDRGLMSMAELFQTIPSFLLVIVLVAIHGPTLLVIQSAIGLAGWPEIARLTRAEFRRHRQLDFVQAARAAGHGSAHIIVREILPNALPALVVSTSILIASAILMESGLAFLGMSDPNVASWGGMIGIGREQLSSEWFLTALPGAAIVLTVLALNVLGDSLNDALNPRLEERS</sequence>
<dbReference type="PANTHER" id="PTHR43386:SF1">
    <property type="entry name" value="D,D-DIPEPTIDE TRANSPORT SYSTEM PERMEASE PROTEIN DDPC-RELATED"/>
    <property type="match status" value="1"/>
</dbReference>
<dbReference type="Pfam" id="PF00528">
    <property type="entry name" value="BPD_transp_1"/>
    <property type="match status" value="1"/>
</dbReference>
<evidence type="ECO:0000256" key="4">
    <source>
        <dbReference type="ARBA" id="ARBA00022692"/>
    </source>
</evidence>
<dbReference type="CDD" id="cd06261">
    <property type="entry name" value="TM_PBP2"/>
    <property type="match status" value="1"/>
</dbReference>
<evidence type="ECO:0000256" key="3">
    <source>
        <dbReference type="ARBA" id="ARBA00022475"/>
    </source>
</evidence>
<feature type="transmembrane region" description="Helical" evidence="7">
    <location>
        <begin position="212"/>
        <end position="236"/>
    </location>
</feature>
<evidence type="ECO:0000256" key="1">
    <source>
        <dbReference type="ARBA" id="ARBA00004651"/>
    </source>
</evidence>